<evidence type="ECO:0008006" key="3">
    <source>
        <dbReference type="Google" id="ProtNLM"/>
    </source>
</evidence>
<dbReference type="InterPro" id="IPR037883">
    <property type="entry name" value="Knr4/Smi1-like_sf"/>
</dbReference>
<keyword evidence="2" id="KW-1185">Reference proteome</keyword>
<sequence>MTDLLPWQRIRNWLRTNAPRTFEQISAPEDAIGRWRLAGAPDLYPTMFTPLSAREAVREQARLRHDVYPELDRDPAGTMSSAFLKEFVPIAASGTGDYLFVDGRPGPESGCVREWCRDDGNLGSTLWQSVHDMLADVAHSLETGEPALRGHVEAARARFARVAVYVPEVRDGLLSWQSVRD</sequence>
<dbReference type="EMBL" id="JBHRZI010000030">
    <property type="protein sequence ID" value="MFC3896607.1"/>
    <property type="molecule type" value="Genomic_DNA"/>
</dbReference>
<organism evidence="1 2">
    <name type="scientific">Lentzea rhizosphaerae</name>
    <dbReference type="NCBI Taxonomy" id="2041025"/>
    <lineage>
        <taxon>Bacteria</taxon>
        <taxon>Bacillati</taxon>
        <taxon>Actinomycetota</taxon>
        <taxon>Actinomycetes</taxon>
        <taxon>Pseudonocardiales</taxon>
        <taxon>Pseudonocardiaceae</taxon>
        <taxon>Lentzea</taxon>
    </lineage>
</organism>
<dbReference type="RefSeq" id="WP_382378132.1">
    <property type="nucleotide sequence ID" value="NZ_JBHRZI010000030.1"/>
</dbReference>
<gene>
    <name evidence="1" type="ORF">ACFOWZ_34460</name>
</gene>
<evidence type="ECO:0000313" key="2">
    <source>
        <dbReference type="Proteomes" id="UP001595690"/>
    </source>
</evidence>
<proteinExistence type="predicted"/>
<accession>A0ABV8C3Q5</accession>
<name>A0ABV8C3Q5_9PSEU</name>
<reference evidence="2" key="1">
    <citation type="journal article" date="2019" name="Int. J. Syst. Evol. Microbiol.">
        <title>The Global Catalogue of Microorganisms (GCM) 10K type strain sequencing project: providing services to taxonomists for standard genome sequencing and annotation.</title>
        <authorList>
            <consortium name="The Broad Institute Genomics Platform"/>
            <consortium name="The Broad Institute Genome Sequencing Center for Infectious Disease"/>
            <person name="Wu L."/>
            <person name="Ma J."/>
        </authorList>
    </citation>
    <scope>NUCLEOTIDE SEQUENCE [LARGE SCALE GENOMIC DNA]</scope>
    <source>
        <strain evidence="2">CGMCC 4.7405</strain>
    </source>
</reference>
<dbReference type="Proteomes" id="UP001595690">
    <property type="component" value="Unassembled WGS sequence"/>
</dbReference>
<evidence type="ECO:0000313" key="1">
    <source>
        <dbReference type="EMBL" id="MFC3896607.1"/>
    </source>
</evidence>
<protein>
    <recommendedName>
        <fullName evidence="3">SMI1 / KNR4 family (SUKH-1)</fullName>
    </recommendedName>
</protein>
<dbReference type="SUPFAM" id="SSF160631">
    <property type="entry name" value="SMI1/KNR4-like"/>
    <property type="match status" value="1"/>
</dbReference>
<comment type="caution">
    <text evidence="1">The sequence shown here is derived from an EMBL/GenBank/DDBJ whole genome shotgun (WGS) entry which is preliminary data.</text>
</comment>